<feature type="transmembrane region" description="Helical" evidence="1">
    <location>
        <begin position="16"/>
        <end position="35"/>
    </location>
</feature>
<feature type="transmembrane region" description="Helical" evidence="1">
    <location>
        <begin position="55"/>
        <end position="74"/>
    </location>
</feature>
<gene>
    <name evidence="2" type="ORF">CLOSAC_06650</name>
</gene>
<dbReference type="Proteomes" id="UP000191154">
    <property type="component" value="Unassembled WGS sequence"/>
</dbReference>
<feature type="transmembrane region" description="Helical" evidence="1">
    <location>
        <begin position="215"/>
        <end position="237"/>
    </location>
</feature>
<comment type="caution">
    <text evidence="2">The sequence shown here is derived from an EMBL/GenBank/DDBJ whole genome shotgun (WGS) entry which is preliminary data.</text>
</comment>
<keyword evidence="1" id="KW-0812">Transmembrane</keyword>
<dbReference type="STRING" id="169679.CSACC_40560"/>
<accession>A0A1S8NIT5</accession>
<proteinExistence type="predicted"/>
<name>A0A1S8NIT5_CLOSA</name>
<organism evidence="2 3">
    <name type="scientific">Clostridium saccharobutylicum</name>
    <dbReference type="NCBI Taxonomy" id="169679"/>
    <lineage>
        <taxon>Bacteria</taxon>
        <taxon>Bacillati</taxon>
        <taxon>Bacillota</taxon>
        <taxon>Clostridia</taxon>
        <taxon>Eubacteriales</taxon>
        <taxon>Clostridiaceae</taxon>
        <taxon>Clostridium</taxon>
    </lineage>
</organism>
<keyword evidence="1" id="KW-1133">Transmembrane helix</keyword>
<evidence type="ECO:0000256" key="1">
    <source>
        <dbReference type="SAM" id="Phobius"/>
    </source>
</evidence>
<dbReference type="Pfam" id="PF12730">
    <property type="entry name" value="ABC2_membrane_4"/>
    <property type="match status" value="1"/>
</dbReference>
<feature type="transmembrane region" description="Helical" evidence="1">
    <location>
        <begin position="172"/>
        <end position="195"/>
    </location>
</feature>
<dbReference type="EMBL" id="LZYZ01000001">
    <property type="protein sequence ID" value="OOM16394.1"/>
    <property type="molecule type" value="Genomic_DNA"/>
</dbReference>
<evidence type="ECO:0000313" key="2">
    <source>
        <dbReference type="EMBL" id="OOM16394.1"/>
    </source>
</evidence>
<dbReference type="RefSeq" id="WP_176127355.1">
    <property type="nucleotide sequence ID" value="NZ_LZYZ01000001.1"/>
</dbReference>
<sequence>MLNLIYCELLKLKKTYIIHVSLIGGIFISILMDLIPLVSAEKFQSFEHYSSTIDVLNILLLYTILFSLIAGYVFSREFVDKTASTIYACSISRNKIFFSKLIVIYILISLVYMVRIVFIYLSCYVLGNSLPEVGFMVKHIEYNVYSLMFEFLLIPIPVLITNVSNNIILPTVYGIVGTIITIITSGSSSTFAKYIPWSTPYEFIMKIYNPNLVNLNYSVINGVLCFIISIIICIYQYNNSDII</sequence>
<feature type="transmembrane region" description="Helical" evidence="1">
    <location>
        <begin position="102"/>
        <end position="122"/>
    </location>
</feature>
<keyword evidence="1" id="KW-0472">Membrane</keyword>
<evidence type="ECO:0000313" key="3">
    <source>
        <dbReference type="Proteomes" id="UP000191154"/>
    </source>
</evidence>
<feature type="transmembrane region" description="Helical" evidence="1">
    <location>
        <begin position="142"/>
        <end position="160"/>
    </location>
</feature>
<reference evidence="2 3" key="1">
    <citation type="submission" date="2016-05" db="EMBL/GenBank/DDBJ databases">
        <title>Microbial solvent formation.</title>
        <authorList>
            <person name="Poehlein A."/>
            <person name="Montoya Solano J.D."/>
            <person name="Flitsch S."/>
            <person name="Krabben P."/>
            <person name="Duerre P."/>
            <person name="Daniel R."/>
        </authorList>
    </citation>
    <scope>NUCLEOTIDE SEQUENCE [LARGE SCALE GENOMIC DNA]</scope>
    <source>
        <strain evidence="2 3">L1-8</strain>
    </source>
</reference>
<protein>
    <submittedName>
        <fullName evidence="2">ABC-2 family transporter protein</fullName>
    </submittedName>
</protein>
<dbReference type="AlphaFoldDB" id="A0A1S8NIT5"/>